<reference evidence="2" key="1">
    <citation type="submission" date="2022-11" db="UniProtKB">
        <authorList>
            <consortium name="WormBaseParasite"/>
        </authorList>
    </citation>
    <scope>IDENTIFICATION</scope>
</reference>
<protein>
    <submittedName>
        <fullName evidence="2">Uncharacterized protein</fullName>
    </submittedName>
</protein>
<evidence type="ECO:0000313" key="2">
    <source>
        <dbReference type="WBParaSite" id="JU765_v2.g1040.t2"/>
    </source>
</evidence>
<organism evidence="1 2">
    <name type="scientific">Panagrolaimus sp. JU765</name>
    <dbReference type="NCBI Taxonomy" id="591449"/>
    <lineage>
        <taxon>Eukaryota</taxon>
        <taxon>Metazoa</taxon>
        <taxon>Ecdysozoa</taxon>
        <taxon>Nematoda</taxon>
        <taxon>Chromadorea</taxon>
        <taxon>Rhabditida</taxon>
        <taxon>Tylenchina</taxon>
        <taxon>Panagrolaimomorpha</taxon>
        <taxon>Panagrolaimoidea</taxon>
        <taxon>Panagrolaimidae</taxon>
        <taxon>Panagrolaimus</taxon>
    </lineage>
</organism>
<dbReference type="Proteomes" id="UP000887576">
    <property type="component" value="Unplaced"/>
</dbReference>
<sequence length="380" mass="42806">VMEMMDSDAVFAKKIDELRNGTNWKELKKKNKKVSVLKEKSGKVAVGDDESCEASSEESDSGRKKMDVSSTASSMAAAALPPIPGQRKRKIKKAVRSGKNSLSSIAMDESIYIPSNQTNLMSQSFNDSSTRRGTFPKRKLDKLRMNRSFSDHFSLNLNKNQMTNSFSSQKSATSDIFGSVFTRFEPLMTSTMKRQGSRNLAVRRSSMDSLASTTSSGTVHETGDANYEWDDYKDPPSLPDMSDVVSFPNILENIDVDEDYQLQLTTPDLLLSTINESKTDYFNIRRLIDDYSALDEEKEDIRSALRMSAKKSVSKLTAIVQGIPRSNLNREQINDLENLQKQWKWTLDELGTDPTELEREKDWENVKHIQSCGRLGTVCV</sequence>
<accession>A0AC34PVP1</accession>
<dbReference type="WBParaSite" id="JU765_v2.g1040.t2">
    <property type="protein sequence ID" value="JU765_v2.g1040.t2"/>
    <property type="gene ID" value="JU765_v2.g1040"/>
</dbReference>
<name>A0AC34PVP1_9BILA</name>
<proteinExistence type="predicted"/>
<evidence type="ECO:0000313" key="1">
    <source>
        <dbReference type="Proteomes" id="UP000887576"/>
    </source>
</evidence>